<comment type="caution">
    <text evidence="2">The sequence shown here is derived from an EMBL/GenBank/DDBJ whole genome shotgun (WGS) entry which is preliminary data.</text>
</comment>
<accession>A0A812DDP5</accession>
<sequence length="201" mass="23779">MQVKEDGCLSLSLFSLCVVQQKVEYKLREDKSFFYLFLLFVILSHSPPPVFIFVFFLSEFSPFSPFLCLFCLLSPYRYRFSLPLSPFIHPFILLCFFLCISHHLLFFAFLLPFLFHSLSDYFFHSIFFFLPPSSFCCSLSSFSFVFFPFCLFLFLYHFFFLSLSFSISSFLFLSFSSSFSLLFFSLLLYLPFLSSFSFLSL</sequence>
<keyword evidence="1" id="KW-1133">Transmembrane helix</keyword>
<evidence type="ECO:0000313" key="2">
    <source>
        <dbReference type="EMBL" id="CAE1297057.1"/>
    </source>
</evidence>
<keyword evidence="1" id="KW-0472">Membrane</keyword>
<keyword evidence="3" id="KW-1185">Reference proteome</keyword>
<protein>
    <submittedName>
        <fullName evidence="2">Uncharacterized protein</fullName>
    </submittedName>
</protein>
<name>A0A812DDP5_ACAPH</name>
<reference evidence="2" key="1">
    <citation type="submission" date="2021-01" db="EMBL/GenBank/DDBJ databases">
        <authorList>
            <person name="Li R."/>
            <person name="Bekaert M."/>
        </authorList>
    </citation>
    <scope>NUCLEOTIDE SEQUENCE</scope>
    <source>
        <strain evidence="2">Farmed</strain>
    </source>
</reference>
<evidence type="ECO:0000313" key="3">
    <source>
        <dbReference type="Proteomes" id="UP000597762"/>
    </source>
</evidence>
<feature type="transmembrane region" description="Helical" evidence="1">
    <location>
        <begin position="33"/>
        <end position="57"/>
    </location>
</feature>
<dbReference type="EMBL" id="CAHIKZ030003164">
    <property type="protein sequence ID" value="CAE1297057.1"/>
    <property type="molecule type" value="Genomic_DNA"/>
</dbReference>
<organism evidence="2 3">
    <name type="scientific">Acanthosepion pharaonis</name>
    <name type="common">Pharaoh cuttlefish</name>
    <name type="synonym">Sepia pharaonis</name>
    <dbReference type="NCBI Taxonomy" id="158019"/>
    <lineage>
        <taxon>Eukaryota</taxon>
        <taxon>Metazoa</taxon>
        <taxon>Spiralia</taxon>
        <taxon>Lophotrochozoa</taxon>
        <taxon>Mollusca</taxon>
        <taxon>Cephalopoda</taxon>
        <taxon>Coleoidea</taxon>
        <taxon>Decapodiformes</taxon>
        <taxon>Sepiida</taxon>
        <taxon>Sepiina</taxon>
        <taxon>Sepiidae</taxon>
        <taxon>Acanthosepion</taxon>
    </lineage>
</organism>
<dbReference type="Proteomes" id="UP000597762">
    <property type="component" value="Unassembled WGS sequence"/>
</dbReference>
<dbReference type="AlphaFoldDB" id="A0A812DDP5"/>
<proteinExistence type="predicted"/>
<evidence type="ECO:0000256" key="1">
    <source>
        <dbReference type="SAM" id="Phobius"/>
    </source>
</evidence>
<gene>
    <name evidence="2" type="ORF">SPHA_51810</name>
</gene>
<keyword evidence="1" id="KW-0812">Transmembrane</keyword>
<feature type="transmembrane region" description="Helical" evidence="1">
    <location>
        <begin position="179"/>
        <end position="199"/>
    </location>
</feature>